<evidence type="ECO:0000313" key="3">
    <source>
        <dbReference type="Proteomes" id="UP000612855"/>
    </source>
</evidence>
<keyword evidence="3" id="KW-1185">Reference proteome</keyword>
<dbReference type="EMBL" id="BMFJ01000001">
    <property type="protein sequence ID" value="GGE38929.1"/>
    <property type="molecule type" value="Genomic_DNA"/>
</dbReference>
<organism evidence="2 3">
    <name type="scientific">Primorskyibacter flagellatus</name>
    <dbReference type="NCBI Taxonomy" id="1387277"/>
    <lineage>
        <taxon>Bacteria</taxon>
        <taxon>Pseudomonadati</taxon>
        <taxon>Pseudomonadota</taxon>
        <taxon>Alphaproteobacteria</taxon>
        <taxon>Rhodobacterales</taxon>
        <taxon>Roseobacteraceae</taxon>
        <taxon>Primorskyibacter</taxon>
    </lineage>
</organism>
<name>A0A917ABM7_9RHOB</name>
<dbReference type="GO" id="GO:0042910">
    <property type="term" value="F:xenobiotic transmembrane transporter activity"/>
    <property type="evidence" value="ECO:0007669"/>
    <property type="project" value="TreeGrafter"/>
</dbReference>
<sequence>MLLIQFNSFYQAFTIMVAIVFSIAGVLLGLMLTGRPFGVVMGGIGVIALAGIVVNNNIVLIDTYNDLKKTGMSPLEAALRTGAQRLRPVILTSGTTALGLAPMVIGVSVDFFRREIVYGAPSNQMWIELSSAIAGGLMFATILTLIVTPAMLMLGEKKEARSSGAALGQVA</sequence>
<dbReference type="SUPFAM" id="SSF82866">
    <property type="entry name" value="Multidrug efflux transporter AcrB transmembrane domain"/>
    <property type="match status" value="1"/>
</dbReference>
<feature type="transmembrane region" description="Helical" evidence="1">
    <location>
        <begin position="12"/>
        <end position="32"/>
    </location>
</feature>
<dbReference type="PANTHER" id="PTHR32063:SF0">
    <property type="entry name" value="SWARMING MOTILITY PROTEIN SWRC"/>
    <property type="match status" value="1"/>
</dbReference>
<feature type="transmembrane region" description="Helical" evidence="1">
    <location>
        <begin position="38"/>
        <end position="60"/>
    </location>
</feature>
<evidence type="ECO:0000256" key="1">
    <source>
        <dbReference type="SAM" id="Phobius"/>
    </source>
</evidence>
<gene>
    <name evidence="2" type="ORF">GCM10011360_28350</name>
</gene>
<proteinExistence type="predicted"/>
<dbReference type="AlphaFoldDB" id="A0A917ABM7"/>
<dbReference type="InterPro" id="IPR001036">
    <property type="entry name" value="Acrflvin-R"/>
</dbReference>
<reference evidence="3" key="1">
    <citation type="journal article" date="2019" name="Int. J. Syst. Evol. Microbiol.">
        <title>The Global Catalogue of Microorganisms (GCM) 10K type strain sequencing project: providing services to taxonomists for standard genome sequencing and annotation.</title>
        <authorList>
            <consortium name="The Broad Institute Genomics Platform"/>
            <consortium name="The Broad Institute Genome Sequencing Center for Infectious Disease"/>
            <person name="Wu L."/>
            <person name="Ma J."/>
        </authorList>
    </citation>
    <scope>NUCLEOTIDE SEQUENCE [LARGE SCALE GENOMIC DNA]</scope>
    <source>
        <strain evidence="3">CGMCC 1.12664</strain>
    </source>
</reference>
<accession>A0A917ABM7</accession>
<dbReference type="Gene3D" id="1.20.1640.10">
    <property type="entry name" value="Multidrug efflux transporter AcrB transmembrane domain"/>
    <property type="match status" value="1"/>
</dbReference>
<evidence type="ECO:0000313" key="2">
    <source>
        <dbReference type="EMBL" id="GGE38929.1"/>
    </source>
</evidence>
<dbReference type="PANTHER" id="PTHR32063">
    <property type="match status" value="1"/>
</dbReference>
<protein>
    <submittedName>
        <fullName evidence="2">Uncharacterized protein</fullName>
    </submittedName>
</protein>
<dbReference type="GO" id="GO:0005886">
    <property type="term" value="C:plasma membrane"/>
    <property type="evidence" value="ECO:0007669"/>
    <property type="project" value="TreeGrafter"/>
</dbReference>
<feature type="transmembrane region" description="Helical" evidence="1">
    <location>
        <begin position="89"/>
        <end position="112"/>
    </location>
</feature>
<keyword evidence="1" id="KW-0812">Transmembrane</keyword>
<keyword evidence="1" id="KW-1133">Transmembrane helix</keyword>
<dbReference type="Pfam" id="PF00873">
    <property type="entry name" value="ACR_tran"/>
    <property type="match status" value="1"/>
</dbReference>
<comment type="caution">
    <text evidence="2">The sequence shown here is derived from an EMBL/GenBank/DDBJ whole genome shotgun (WGS) entry which is preliminary data.</text>
</comment>
<keyword evidence="1" id="KW-0472">Membrane</keyword>
<feature type="transmembrane region" description="Helical" evidence="1">
    <location>
        <begin position="132"/>
        <end position="154"/>
    </location>
</feature>
<dbReference type="Proteomes" id="UP000612855">
    <property type="component" value="Unassembled WGS sequence"/>
</dbReference>